<feature type="region of interest" description="Disordered" evidence="8">
    <location>
        <begin position="359"/>
        <end position="394"/>
    </location>
</feature>
<organism evidence="10 11">
    <name type="scientific">Canna indica</name>
    <name type="common">Indian-shot</name>
    <dbReference type="NCBI Taxonomy" id="4628"/>
    <lineage>
        <taxon>Eukaryota</taxon>
        <taxon>Viridiplantae</taxon>
        <taxon>Streptophyta</taxon>
        <taxon>Embryophyta</taxon>
        <taxon>Tracheophyta</taxon>
        <taxon>Spermatophyta</taxon>
        <taxon>Magnoliopsida</taxon>
        <taxon>Liliopsida</taxon>
        <taxon>Zingiberales</taxon>
        <taxon>Cannaceae</taxon>
        <taxon>Canna</taxon>
    </lineage>
</organism>
<keyword evidence="7" id="KW-0539">Nucleus</keyword>
<dbReference type="PANTHER" id="PTHR16223">
    <property type="entry name" value="TRANSCRIPTION FACTOR BHLH83-RELATED"/>
    <property type="match status" value="1"/>
</dbReference>
<dbReference type="SUPFAM" id="SSF47459">
    <property type="entry name" value="HLH, helix-loop-helix DNA-binding domain"/>
    <property type="match status" value="1"/>
</dbReference>
<dbReference type="InterPro" id="IPR045843">
    <property type="entry name" value="IND-like"/>
</dbReference>
<feature type="compositionally biased region" description="Basic residues" evidence="8">
    <location>
        <begin position="1"/>
        <end position="17"/>
    </location>
</feature>
<dbReference type="GO" id="GO:0000981">
    <property type="term" value="F:DNA-binding transcription factor activity, RNA polymerase II-specific"/>
    <property type="evidence" value="ECO:0007669"/>
    <property type="project" value="TreeGrafter"/>
</dbReference>
<evidence type="ECO:0000259" key="9">
    <source>
        <dbReference type="PROSITE" id="PS50888"/>
    </source>
</evidence>
<sequence>MYAGKKQIKMLGHKGKSKREPLLSSPNLIHRNKRRAILKVDLGLKESEKLNKSDNIIQTMNRGLFQNSQLVQQMMMGGGSSSSCWSINSLIRSPPEQTFPLLPPSSSSSSSSSSSPSVYNAHYPQPPSSMLPMATTPLHGSQDQLPESWSQLLLGGYNLGEEEKYGLTADHLHSRKMENWEEQLLFPSTAAMAEHIKQEYSAGSGYHHLHGHGSSSEEVQASKGPWNQILPPPPASSCITTRNMLDFTANHTHSPSAERLMHHQPPIADNNSPECNSSTATGLPFKKARIQASSAHSTFKVRKEKLGDRITALHQIVSPFGKTDTASVLLEAIGYIRFLQSQIEALSSPYLTAATPTINHHQQQQPAVTLSNESGSKKRGPPDHQEAGSNDEAAKKDLKSRGLCLVPVSFFLHVGGDNGADFWAAPALHGAF</sequence>
<evidence type="ECO:0000256" key="1">
    <source>
        <dbReference type="ARBA" id="ARBA00004123"/>
    </source>
</evidence>
<keyword evidence="5" id="KW-0238">DNA-binding</keyword>
<evidence type="ECO:0000256" key="6">
    <source>
        <dbReference type="ARBA" id="ARBA00023163"/>
    </source>
</evidence>
<evidence type="ECO:0000256" key="7">
    <source>
        <dbReference type="ARBA" id="ARBA00023242"/>
    </source>
</evidence>
<accession>A0AAQ3KI67</accession>
<dbReference type="InterPro" id="IPR036638">
    <property type="entry name" value="HLH_DNA-bd_sf"/>
</dbReference>
<evidence type="ECO:0000256" key="5">
    <source>
        <dbReference type="ARBA" id="ARBA00023125"/>
    </source>
</evidence>
<dbReference type="Gene3D" id="4.10.280.10">
    <property type="entry name" value="Helix-loop-helix DNA-binding domain"/>
    <property type="match status" value="1"/>
</dbReference>
<dbReference type="PANTHER" id="PTHR16223:SF136">
    <property type="entry name" value="TRANSCRIPTION FACTOR BHLH133-RELATED"/>
    <property type="match status" value="1"/>
</dbReference>
<comment type="subcellular location">
    <subcellularLocation>
        <location evidence="1">Nucleus</location>
    </subcellularLocation>
</comment>
<gene>
    <name evidence="10" type="ORF">Cni_G18071</name>
</gene>
<dbReference type="AlphaFoldDB" id="A0AAQ3KI67"/>
<keyword evidence="6" id="KW-0804">Transcription</keyword>
<feature type="domain" description="BHLH" evidence="9">
    <location>
        <begin position="290"/>
        <end position="339"/>
    </location>
</feature>
<dbReference type="CDD" id="cd11393">
    <property type="entry name" value="bHLH_AtbHLH_like"/>
    <property type="match status" value="1"/>
</dbReference>
<evidence type="ECO:0000256" key="8">
    <source>
        <dbReference type="SAM" id="MobiDB-lite"/>
    </source>
</evidence>
<evidence type="ECO:0000256" key="4">
    <source>
        <dbReference type="ARBA" id="ARBA00023015"/>
    </source>
</evidence>
<dbReference type="EMBL" id="CP136894">
    <property type="protein sequence ID" value="WOL09318.1"/>
    <property type="molecule type" value="Genomic_DNA"/>
</dbReference>
<evidence type="ECO:0000313" key="11">
    <source>
        <dbReference type="Proteomes" id="UP001327560"/>
    </source>
</evidence>
<dbReference type="GO" id="GO:0046983">
    <property type="term" value="F:protein dimerization activity"/>
    <property type="evidence" value="ECO:0007669"/>
    <property type="project" value="InterPro"/>
</dbReference>
<comment type="subunit">
    <text evidence="3">Homodimer.</text>
</comment>
<feature type="compositionally biased region" description="Polar residues" evidence="8">
    <location>
        <begin position="359"/>
        <end position="374"/>
    </location>
</feature>
<dbReference type="Proteomes" id="UP001327560">
    <property type="component" value="Chromosome 5"/>
</dbReference>
<feature type="region of interest" description="Disordered" evidence="8">
    <location>
        <begin position="96"/>
        <end position="144"/>
    </location>
</feature>
<dbReference type="GO" id="GO:0005634">
    <property type="term" value="C:nucleus"/>
    <property type="evidence" value="ECO:0007669"/>
    <property type="project" value="UniProtKB-SubCell"/>
</dbReference>
<name>A0AAQ3KI67_9LILI</name>
<evidence type="ECO:0000256" key="3">
    <source>
        <dbReference type="ARBA" id="ARBA00011738"/>
    </source>
</evidence>
<dbReference type="PROSITE" id="PS50888">
    <property type="entry name" value="BHLH"/>
    <property type="match status" value="1"/>
</dbReference>
<protein>
    <submittedName>
        <fullName evidence="10">Transcription factor bHLH68-like</fullName>
    </submittedName>
</protein>
<dbReference type="FunFam" id="4.10.280.10:FF:000032">
    <property type="entry name" value="Transcription factor bHLH123 family"/>
    <property type="match status" value="1"/>
</dbReference>
<dbReference type="InterPro" id="IPR045239">
    <property type="entry name" value="bHLH95_bHLH"/>
</dbReference>
<feature type="compositionally biased region" description="Low complexity" evidence="8">
    <location>
        <begin position="104"/>
        <end position="117"/>
    </location>
</feature>
<feature type="region of interest" description="Disordered" evidence="8">
    <location>
        <begin position="1"/>
        <end position="23"/>
    </location>
</feature>
<keyword evidence="11" id="KW-1185">Reference proteome</keyword>
<evidence type="ECO:0000313" key="10">
    <source>
        <dbReference type="EMBL" id="WOL09318.1"/>
    </source>
</evidence>
<dbReference type="GO" id="GO:0000978">
    <property type="term" value="F:RNA polymerase II cis-regulatory region sequence-specific DNA binding"/>
    <property type="evidence" value="ECO:0007669"/>
    <property type="project" value="TreeGrafter"/>
</dbReference>
<proteinExistence type="inferred from homology"/>
<keyword evidence="4" id="KW-0805">Transcription regulation</keyword>
<feature type="compositionally biased region" description="Basic and acidic residues" evidence="8">
    <location>
        <begin position="380"/>
        <end position="394"/>
    </location>
</feature>
<reference evidence="10 11" key="1">
    <citation type="submission" date="2023-10" db="EMBL/GenBank/DDBJ databases">
        <title>Chromosome-scale genome assembly provides insights into flower coloration mechanisms of Canna indica.</title>
        <authorList>
            <person name="Li C."/>
        </authorList>
    </citation>
    <scope>NUCLEOTIDE SEQUENCE [LARGE SCALE GENOMIC DNA]</scope>
    <source>
        <tissue evidence="10">Flower</tissue>
    </source>
</reference>
<dbReference type="InterPro" id="IPR011598">
    <property type="entry name" value="bHLH_dom"/>
</dbReference>
<comment type="similarity">
    <text evidence="2">Belongs to the bHLH protein family.</text>
</comment>
<evidence type="ECO:0000256" key="2">
    <source>
        <dbReference type="ARBA" id="ARBA00005510"/>
    </source>
</evidence>